<dbReference type="VEuPathDB" id="FungiDB:Malapachy_1942"/>
<reference evidence="5 6" key="1">
    <citation type="submission" date="2015-07" db="EMBL/GenBank/DDBJ databases">
        <title>Draft Genome Sequence of Malassezia furfur CBS1878 and Malassezia pachydermatis CBS1879.</title>
        <authorList>
            <person name="Triana S."/>
            <person name="Ohm R."/>
            <person name="Gonzalez A."/>
            <person name="DeCock H."/>
            <person name="Restrepo S."/>
            <person name="Celis A."/>
        </authorList>
    </citation>
    <scope>NUCLEOTIDE SEQUENCE [LARGE SCALE GENOMIC DNA]</scope>
    <source>
        <strain evidence="5 6">CBS 1879</strain>
    </source>
</reference>
<dbReference type="Pfam" id="PF03985">
    <property type="entry name" value="Paf1"/>
    <property type="match status" value="2"/>
</dbReference>
<feature type="compositionally biased region" description="Acidic residues" evidence="4">
    <location>
        <begin position="490"/>
        <end position="510"/>
    </location>
</feature>
<keyword evidence="3" id="KW-0539">Nucleus</keyword>
<dbReference type="Proteomes" id="UP000037751">
    <property type="component" value="Unassembled WGS sequence"/>
</dbReference>
<feature type="region of interest" description="Disordered" evidence="4">
    <location>
        <begin position="264"/>
        <end position="288"/>
    </location>
</feature>
<organism evidence="5 6">
    <name type="scientific">Malassezia pachydermatis</name>
    <dbReference type="NCBI Taxonomy" id="77020"/>
    <lineage>
        <taxon>Eukaryota</taxon>
        <taxon>Fungi</taxon>
        <taxon>Dikarya</taxon>
        <taxon>Basidiomycota</taxon>
        <taxon>Ustilaginomycotina</taxon>
        <taxon>Malasseziomycetes</taxon>
        <taxon>Malasseziales</taxon>
        <taxon>Malasseziaceae</taxon>
        <taxon>Malassezia</taxon>
    </lineage>
</organism>
<accession>A0A0M8MT41</accession>
<evidence type="ECO:0000256" key="3">
    <source>
        <dbReference type="ARBA" id="ARBA00023242"/>
    </source>
</evidence>
<protein>
    <recommendedName>
        <fullName evidence="7">Paf1-domain-containing protein</fullName>
    </recommendedName>
</protein>
<evidence type="ECO:0000256" key="1">
    <source>
        <dbReference type="ARBA" id="ARBA00004123"/>
    </source>
</evidence>
<feature type="compositionally biased region" description="Acidic residues" evidence="4">
    <location>
        <begin position="270"/>
        <end position="282"/>
    </location>
</feature>
<comment type="similarity">
    <text evidence="2">Belongs to the PAF1 family.</text>
</comment>
<evidence type="ECO:0008006" key="7">
    <source>
        <dbReference type="Google" id="ProtNLM"/>
    </source>
</evidence>
<dbReference type="GO" id="GO:0006368">
    <property type="term" value="P:transcription elongation by RNA polymerase II"/>
    <property type="evidence" value="ECO:0007669"/>
    <property type="project" value="InterPro"/>
</dbReference>
<dbReference type="STRING" id="77020.A0A0M8MT41"/>
<evidence type="ECO:0000313" key="6">
    <source>
        <dbReference type="Proteomes" id="UP000037751"/>
    </source>
</evidence>
<feature type="compositionally biased region" description="Acidic residues" evidence="4">
    <location>
        <begin position="377"/>
        <end position="386"/>
    </location>
</feature>
<name>A0A0M8MT41_9BASI</name>
<sequence length="584" mass="64835">MTSRRKRDLIERVRYPNPLPELPYPPKLVRIPAPEPNYTTPVFSQRLAESLQLPVAVDADAGMPIDLAQMESLWIGEEAQRAAAATLETPLDWDLVDDEDAFLLSDDVAQAPGTADRAIPVSGIEAAKAQAANVTWLRRTEYLGAEQRKQKTDAKAAGEALDTSRPAQIERIEQGFASANTPLGSLQHPTKPGVHAVDAFELLPDPETWATHFQIVRFTGLLGRGAHGEPIEDPRMDAALLRPVTDPLTGQQRVSMYLTCADTLPQYGDDNNDDEQEPETLDEDTKKLREDRAAERYKKRRRLGVYPVVPWLDGETEGEGDANVYGTGFRHIRDLEPVDQPVATDNLLAVVFDDEKPDPAPELDGVDVNASIAAEAGDDDLFDDDDDKTHGTEDVTTTLPPQSAKERERQHVVTPASQGRHVAYYHRIDMRYGLRIRRTRKAEQRLLVPYEGFLHRIVVGHRPLSEREQAKRLLLREHVDALDMEGVEYVESEEEAEAEAEIDNEADGDAGDAAGGDAHDDDHNSTAEAEADEEEEEQAVEDDEDGDDEDLDIDADELADLQAEADLHPDDEPVGRRRRAETSS</sequence>
<dbReference type="PANTHER" id="PTHR23188:SF12">
    <property type="entry name" value="RNA POLYMERASE II-ASSOCIATED FACTOR 1 HOMOLOG"/>
    <property type="match status" value="1"/>
</dbReference>
<dbReference type="RefSeq" id="XP_017991436.1">
    <property type="nucleotide sequence ID" value="XM_018136438.1"/>
</dbReference>
<evidence type="ECO:0000256" key="4">
    <source>
        <dbReference type="SAM" id="MobiDB-lite"/>
    </source>
</evidence>
<comment type="caution">
    <text evidence="5">The sequence shown here is derived from an EMBL/GenBank/DDBJ whole genome shotgun (WGS) entry which is preliminary data.</text>
</comment>
<proteinExistence type="inferred from homology"/>
<evidence type="ECO:0000256" key="2">
    <source>
        <dbReference type="ARBA" id="ARBA00007560"/>
    </source>
</evidence>
<comment type="subcellular location">
    <subcellularLocation>
        <location evidence="1">Nucleus</location>
    </subcellularLocation>
</comment>
<dbReference type="GO" id="GO:0000993">
    <property type="term" value="F:RNA polymerase II complex binding"/>
    <property type="evidence" value="ECO:0007669"/>
    <property type="project" value="TreeGrafter"/>
</dbReference>
<dbReference type="AlphaFoldDB" id="A0A0M8MT41"/>
<keyword evidence="6" id="KW-1185">Reference proteome</keyword>
<dbReference type="GO" id="GO:0003682">
    <property type="term" value="F:chromatin binding"/>
    <property type="evidence" value="ECO:0007669"/>
    <property type="project" value="TreeGrafter"/>
</dbReference>
<feature type="region of interest" description="Disordered" evidence="4">
    <location>
        <begin position="377"/>
        <end position="404"/>
    </location>
</feature>
<dbReference type="GO" id="GO:0016593">
    <property type="term" value="C:Cdc73/Paf1 complex"/>
    <property type="evidence" value="ECO:0007669"/>
    <property type="project" value="InterPro"/>
</dbReference>
<feature type="compositionally biased region" description="Acidic residues" evidence="4">
    <location>
        <begin position="529"/>
        <end position="559"/>
    </location>
</feature>
<dbReference type="GeneID" id="28728313"/>
<feature type="region of interest" description="Disordered" evidence="4">
    <location>
        <begin position="490"/>
        <end position="584"/>
    </location>
</feature>
<dbReference type="OrthoDB" id="10260285at2759"/>
<dbReference type="PANTHER" id="PTHR23188">
    <property type="entry name" value="RNA POLYMERASE II-ASSOCIATED FACTOR 1 HOMOLOG"/>
    <property type="match status" value="1"/>
</dbReference>
<feature type="compositionally biased region" description="Basic and acidic residues" evidence="4">
    <location>
        <begin position="565"/>
        <end position="575"/>
    </location>
</feature>
<dbReference type="EMBL" id="LGAV01000005">
    <property type="protein sequence ID" value="KOS13804.1"/>
    <property type="molecule type" value="Genomic_DNA"/>
</dbReference>
<dbReference type="InterPro" id="IPR007133">
    <property type="entry name" value="RNA_pol_II-assoc_Paf1"/>
</dbReference>
<evidence type="ECO:0000313" key="5">
    <source>
        <dbReference type="EMBL" id="KOS13804.1"/>
    </source>
</evidence>
<gene>
    <name evidence="5" type="ORF">Malapachy_1942</name>
</gene>